<evidence type="ECO:0000256" key="2">
    <source>
        <dbReference type="ARBA" id="ARBA00022741"/>
    </source>
</evidence>
<dbReference type="GO" id="GO:0016226">
    <property type="term" value="P:iron-sulfur cluster assembly"/>
    <property type="evidence" value="ECO:0007669"/>
    <property type="project" value="InterPro"/>
</dbReference>
<sequence length="619" mass="65969">MLLQISEPGVSAKPQQRLAVGIDLGTTNSLVAAVRDEVPVVFGDTQGRTLLPSVVRYLDGGAVEVGYEAKARQSEDPENTFVSVKRYMGRGLNDIAEHHGAPYKFVDGEGMVQFDTRAGRISPVQVSAEILKVLRDRAVAEMGGPLAGAVITVPAYFDEAQRQATKDAAKLAGLEVFRLLNEPTAAAVAYGLDHAAEGVYAVYDLGGGTFDISVLKLTRGVFEVLATNGDPALGGDDFDRAVYDWLLAQSGISGLSSGDARLLMAASRVAKEQLSDRAEAIIDTALSDGSRIALTLSRDTFAELTAGLVKKTLVPVRKALRDAGLAIDEIKGVVLVGGATRMPCIREAVAELFQQSPLTDLDPDKVVALGAAMQANLLAGNRAGGDWLLLDVIPLSLGIETLGGLCEKIVPRNTTIPVARAQEFTTWKDGQTAMSIHVVQGERELVSECRSLARFELRGIPPMAAGAARIRVTYQVDADGLLNVTAAEQTSGVEARIEVKPSYGLSDAEVARMIEDSYLHARDDLEARRLQEQKVEASRLIEATESALAEDGGLLSEEELEVLVKGVQVLKGAMEGSDWQAIKNAADALNEASTEFAGRRMDYSIKVALTGQKLDSLGV</sequence>
<evidence type="ECO:0000256" key="3">
    <source>
        <dbReference type="ARBA" id="ARBA00022840"/>
    </source>
</evidence>
<dbReference type="EMBL" id="CP046565">
    <property type="protein sequence ID" value="QJD29209.1"/>
    <property type="molecule type" value="Genomic_DNA"/>
</dbReference>
<keyword evidence="8" id="KW-1185">Reference proteome</keyword>
<protein>
    <recommendedName>
        <fullName evidence="5">Chaperone protein HscA homolog</fullName>
    </recommendedName>
</protein>
<name>A0A858Q5V1_9GAMM</name>
<dbReference type="Gene3D" id="2.60.34.10">
    <property type="entry name" value="Substrate Binding Domain Of DNAk, Chain A, domain 1"/>
    <property type="match status" value="1"/>
</dbReference>
<evidence type="ECO:0000256" key="1">
    <source>
        <dbReference type="ARBA" id="ARBA00007381"/>
    </source>
</evidence>
<dbReference type="Gene3D" id="1.20.1270.10">
    <property type="match status" value="1"/>
</dbReference>
<dbReference type="KEGG" id="metu:GNH96_03990"/>
<dbReference type="InterPro" id="IPR029047">
    <property type="entry name" value="HSP70_peptide-bd_sf"/>
</dbReference>
<dbReference type="InterPro" id="IPR013126">
    <property type="entry name" value="Hsp_70_fam"/>
</dbReference>
<evidence type="ECO:0000313" key="8">
    <source>
        <dbReference type="Proteomes" id="UP000503004"/>
    </source>
</evidence>
<dbReference type="NCBIfam" id="NF003520">
    <property type="entry name" value="PRK05183.1"/>
    <property type="match status" value="1"/>
</dbReference>
<proteinExistence type="inferred from homology"/>
<comment type="function">
    <text evidence="5">Chaperone involved in the maturation of iron-sulfur cluster-containing proteins. Has a low intrinsic ATPase activity which is markedly stimulated by HscB.</text>
</comment>
<dbReference type="Gene3D" id="3.90.640.10">
    <property type="entry name" value="Actin, Chain A, domain 4"/>
    <property type="match status" value="1"/>
</dbReference>
<gene>
    <name evidence="5 7" type="primary">hscA</name>
    <name evidence="7" type="ORF">GNH96_03990</name>
</gene>
<dbReference type="GO" id="GO:0016887">
    <property type="term" value="F:ATP hydrolysis activity"/>
    <property type="evidence" value="ECO:0007669"/>
    <property type="project" value="UniProtKB-UniRule"/>
</dbReference>
<dbReference type="NCBIfam" id="TIGR01991">
    <property type="entry name" value="HscA"/>
    <property type="match status" value="1"/>
</dbReference>
<evidence type="ECO:0000256" key="6">
    <source>
        <dbReference type="RuleBase" id="RU003322"/>
    </source>
</evidence>
<evidence type="ECO:0000256" key="5">
    <source>
        <dbReference type="HAMAP-Rule" id="MF_00679"/>
    </source>
</evidence>
<keyword evidence="3 5" id="KW-0067">ATP-binding</keyword>
<comment type="similarity">
    <text evidence="1 5 6">Belongs to the heat shock protein 70 family.</text>
</comment>
<organism evidence="7 8">
    <name type="scientific">Methylococcus geothermalis</name>
    <dbReference type="NCBI Taxonomy" id="2681310"/>
    <lineage>
        <taxon>Bacteria</taxon>
        <taxon>Pseudomonadati</taxon>
        <taxon>Pseudomonadota</taxon>
        <taxon>Gammaproteobacteria</taxon>
        <taxon>Methylococcales</taxon>
        <taxon>Methylococcaceae</taxon>
        <taxon>Methylococcus</taxon>
    </lineage>
</organism>
<dbReference type="InterPro" id="IPR018181">
    <property type="entry name" value="Heat_shock_70_CS"/>
</dbReference>
<dbReference type="PROSITE" id="PS00329">
    <property type="entry name" value="HSP70_2"/>
    <property type="match status" value="1"/>
</dbReference>
<dbReference type="SUPFAM" id="SSF53067">
    <property type="entry name" value="Actin-like ATPase domain"/>
    <property type="match status" value="2"/>
</dbReference>
<dbReference type="PRINTS" id="PR00301">
    <property type="entry name" value="HEATSHOCK70"/>
</dbReference>
<evidence type="ECO:0000313" key="7">
    <source>
        <dbReference type="EMBL" id="QJD29209.1"/>
    </source>
</evidence>
<keyword evidence="2 5" id="KW-0547">Nucleotide-binding</keyword>
<dbReference type="RefSeq" id="WP_169602495.1">
    <property type="nucleotide sequence ID" value="NZ_CP046565.1"/>
</dbReference>
<dbReference type="InterPro" id="IPR010236">
    <property type="entry name" value="ISC_FeS_clus_asmbl_HscA"/>
</dbReference>
<dbReference type="GO" id="GO:0051082">
    <property type="term" value="F:unfolded protein binding"/>
    <property type="evidence" value="ECO:0007669"/>
    <property type="project" value="InterPro"/>
</dbReference>
<dbReference type="HAMAP" id="MF_00679">
    <property type="entry name" value="HscA"/>
    <property type="match status" value="1"/>
</dbReference>
<dbReference type="Proteomes" id="UP000503004">
    <property type="component" value="Chromosome"/>
</dbReference>
<dbReference type="GO" id="GO:0140662">
    <property type="term" value="F:ATP-dependent protein folding chaperone"/>
    <property type="evidence" value="ECO:0007669"/>
    <property type="project" value="InterPro"/>
</dbReference>
<dbReference type="PANTHER" id="PTHR19375">
    <property type="entry name" value="HEAT SHOCK PROTEIN 70KDA"/>
    <property type="match status" value="1"/>
</dbReference>
<dbReference type="SUPFAM" id="SSF100934">
    <property type="entry name" value="Heat shock protein 70kD (HSP70), C-terminal subdomain"/>
    <property type="match status" value="1"/>
</dbReference>
<dbReference type="FunFam" id="2.60.34.10:FF:000005">
    <property type="entry name" value="Chaperone protein HscA homolog"/>
    <property type="match status" value="1"/>
</dbReference>
<accession>A0A858Q5V1</accession>
<keyword evidence="4 5" id="KW-0143">Chaperone</keyword>
<dbReference type="PROSITE" id="PS00297">
    <property type="entry name" value="HSP70_1"/>
    <property type="match status" value="1"/>
</dbReference>
<dbReference type="AlphaFoldDB" id="A0A858Q5V1"/>
<dbReference type="PROSITE" id="PS01036">
    <property type="entry name" value="HSP70_3"/>
    <property type="match status" value="1"/>
</dbReference>
<dbReference type="Gene3D" id="3.30.420.40">
    <property type="match status" value="2"/>
</dbReference>
<dbReference type="GO" id="GO:0005524">
    <property type="term" value="F:ATP binding"/>
    <property type="evidence" value="ECO:0007669"/>
    <property type="project" value="UniProtKB-KW"/>
</dbReference>
<dbReference type="Pfam" id="PF00012">
    <property type="entry name" value="HSP70"/>
    <property type="match status" value="1"/>
</dbReference>
<dbReference type="FunFam" id="3.30.420.40:FF:000046">
    <property type="entry name" value="Chaperone protein HscA"/>
    <property type="match status" value="1"/>
</dbReference>
<reference evidence="8" key="1">
    <citation type="submission" date="2019-12" db="EMBL/GenBank/DDBJ databases">
        <authorList>
            <person name="Awala S.I."/>
            <person name="Rhee S.K."/>
        </authorList>
    </citation>
    <scope>NUCLEOTIDE SEQUENCE [LARGE SCALE GENOMIC DNA]</scope>
    <source>
        <strain evidence="8">IM1</strain>
    </source>
</reference>
<evidence type="ECO:0000256" key="4">
    <source>
        <dbReference type="ARBA" id="ARBA00023186"/>
    </source>
</evidence>
<dbReference type="SUPFAM" id="SSF100920">
    <property type="entry name" value="Heat shock protein 70kD (HSP70), peptide-binding domain"/>
    <property type="match status" value="1"/>
</dbReference>
<dbReference type="InterPro" id="IPR029048">
    <property type="entry name" value="HSP70_C_sf"/>
</dbReference>
<dbReference type="InterPro" id="IPR043129">
    <property type="entry name" value="ATPase_NBD"/>
</dbReference>